<name>A0A7R9MSN9_9ACAR</name>
<gene>
    <name evidence="2" type="ORF">ONB1V03_LOCUS22342</name>
</gene>
<dbReference type="AlphaFoldDB" id="A0A7R9MSN9"/>
<feature type="region of interest" description="Disordered" evidence="1">
    <location>
        <begin position="1"/>
        <end position="23"/>
    </location>
</feature>
<evidence type="ECO:0000313" key="3">
    <source>
        <dbReference type="Proteomes" id="UP000728032"/>
    </source>
</evidence>
<protein>
    <submittedName>
        <fullName evidence="2">Uncharacterized protein</fullName>
    </submittedName>
</protein>
<evidence type="ECO:0000256" key="1">
    <source>
        <dbReference type="SAM" id="MobiDB-lite"/>
    </source>
</evidence>
<feature type="compositionally biased region" description="Polar residues" evidence="1">
    <location>
        <begin position="12"/>
        <end position="23"/>
    </location>
</feature>
<evidence type="ECO:0000313" key="2">
    <source>
        <dbReference type="EMBL" id="CAD7665785.1"/>
    </source>
</evidence>
<accession>A0A7R9MSN9</accession>
<dbReference type="Proteomes" id="UP000728032">
    <property type="component" value="Unassembled WGS sequence"/>
</dbReference>
<proteinExistence type="predicted"/>
<dbReference type="EMBL" id="OC964089">
    <property type="protein sequence ID" value="CAD7665785.1"/>
    <property type="molecule type" value="Genomic_DNA"/>
</dbReference>
<feature type="region of interest" description="Disordered" evidence="1">
    <location>
        <begin position="70"/>
        <end position="93"/>
    </location>
</feature>
<organism evidence="2">
    <name type="scientific">Oppiella nova</name>
    <dbReference type="NCBI Taxonomy" id="334625"/>
    <lineage>
        <taxon>Eukaryota</taxon>
        <taxon>Metazoa</taxon>
        <taxon>Ecdysozoa</taxon>
        <taxon>Arthropoda</taxon>
        <taxon>Chelicerata</taxon>
        <taxon>Arachnida</taxon>
        <taxon>Acari</taxon>
        <taxon>Acariformes</taxon>
        <taxon>Sarcoptiformes</taxon>
        <taxon>Oribatida</taxon>
        <taxon>Brachypylina</taxon>
        <taxon>Oppioidea</taxon>
        <taxon>Oppiidae</taxon>
        <taxon>Oppiella</taxon>
    </lineage>
</organism>
<keyword evidence="3" id="KW-1185">Reference proteome</keyword>
<reference evidence="2" key="1">
    <citation type="submission" date="2020-11" db="EMBL/GenBank/DDBJ databases">
        <authorList>
            <person name="Tran Van P."/>
        </authorList>
    </citation>
    <scope>NUCLEOTIDE SEQUENCE</scope>
</reference>
<feature type="compositionally biased region" description="Low complexity" evidence="1">
    <location>
        <begin position="1"/>
        <end position="11"/>
    </location>
</feature>
<sequence>MRQLRRQQQQQHTIQNRNTTPTNINVHVRAGVLDELKVLSEMQSREVYAGKKLMTKANMERQNKVLVQRNHPQTRRSKMSVRPNGIYNNRKNC</sequence>
<dbReference type="EMBL" id="CAJPVJ010049264">
    <property type="protein sequence ID" value="CAG2182921.1"/>
    <property type="molecule type" value="Genomic_DNA"/>
</dbReference>